<organism evidence="4 5">
    <name type="scientific">Giesbergeria anulus</name>
    <dbReference type="NCBI Taxonomy" id="180197"/>
    <lineage>
        <taxon>Bacteria</taxon>
        <taxon>Pseudomonadati</taxon>
        <taxon>Pseudomonadota</taxon>
        <taxon>Betaproteobacteria</taxon>
        <taxon>Burkholderiales</taxon>
        <taxon>Comamonadaceae</taxon>
        <taxon>Giesbergeria</taxon>
    </lineage>
</organism>
<feature type="compositionally biased region" description="Low complexity" evidence="1">
    <location>
        <begin position="246"/>
        <end position="270"/>
    </location>
</feature>
<dbReference type="PANTHER" id="PTHR30015">
    <property type="entry name" value="MRR RESTRICTION SYSTEM PROTEIN"/>
    <property type="match status" value="1"/>
</dbReference>
<gene>
    <name evidence="4" type="ORF">SAMN02982919_01990</name>
</gene>
<dbReference type="InterPro" id="IPR011856">
    <property type="entry name" value="tRNA_endonuc-like_dom_sf"/>
</dbReference>
<name>A0A1H9MFE4_9BURK</name>
<evidence type="ECO:0000256" key="1">
    <source>
        <dbReference type="SAM" id="MobiDB-lite"/>
    </source>
</evidence>
<dbReference type="InterPro" id="IPR007560">
    <property type="entry name" value="Restrct_endonuc_IV_Mrr"/>
</dbReference>
<dbReference type="GO" id="GO:0009307">
    <property type="term" value="P:DNA restriction-modification system"/>
    <property type="evidence" value="ECO:0007669"/>
    <property type="project" value="InterPro"/>
</dbReference>
<reference evidence="4 5" key="1">
    <citation type="submission" date="2016-10" db="EMBL/GenBank/DDBJ databases">
        <authorList>
            <person name="de Groot N.N."/>
        </authorList>
    </citation>
    <scope>NUCLEOTIDE SEQUENCE [LARGE SCALE GENOMIC DNA]</scope>
    <source>
        <strain evidence="4 5">ATCC 35958</strain>
    </source>
</reference>
<feature type="transmembrane region" description="Helical" evidence="2">
    <location>
        <begin position="69"/>
        <end position="94"/>
    </location>
</feature>
<feature type="compositionally biased region" description="Pro residues" evidence="1">
    <location>
        <begin position="271"/>
        <end position="295"/>
    </location>
</feature>
<keyword evidence="2" id="KW-1133">Transmembrane helix</keyword>
<feature type="domain" description="Restriction endonuclease type IV Mrr" evidence="3">
    <location>
        <begin position="116"/>
        <end position="227"/>
    </location>
</feature>
<feature type="region of interest" description="Disordered" evidence="1">
    <location>
        <begin position="246"/>
        <end position="303"/>
    </location>
</feature>
<protein>
    <submittedName>
        <fullName evidence="4">Restriction system protein</fullName>
    </submittedName>
</protein>
<dbReference type="EMBL" id="FOGD01000005">
    <property type="protein sequence ID" value="SER22402.1"/>
    <property type="molecule type" value="Genomic_DNA"/>
</dbReference>
<evidence type="ECO:0000313" key="5">
    <source>
        <dbReference type="Proteomes" id="UP000199766"/>
    </source>
</evidence>
<dbReference type="PANTHER" id="PTHR30015:SF7">
    <property type="entry name" value="TYPE IV METHYL-DIRECTED RESTRICTION ENZYME ECOKMRR"/>
    <property type="match status" value="1"/>
</dbReference>
<dbReference type="SUPFAM" id="SSF52980">
    <property type="entry name" value="Restriction endonuclease-like"/>
    <property type="match status" value="1"/>
</dbReference>
<keyword evidence="5" id="KW-1185">Reference proteome</keyword>
<dbReference type="Pfam" id="PF04471">
    <property type="entry name" value="Mrr_cat"/>
    <property type="match status" value="1"/>
</dbReference>
<evidence type="ECO:0000259" key="3">
    <source>
        <dbReference type="Pfam" id="PF04471"/>
    </source>
</evidence>
<sequence length="360" mass="38411">MARRKPEEPTAIGELQAWTRSAIGVAAWLPWWLGALLAVAFFIGLHYVASQPRPEVHSLAGLYQHSGTLLLRGLATIGQYVLPALCLAGAWLALGEQRKRTQLLQQVTANPAADALDDITWQEFEVLVGEVFRRLGYHVEETGGGGADGGVDLILRRNGEKFLVQCKQWKAFRVSVEVVREMFGLMTAKGADGGFVVTSGRFTKPAREFAQGRNLSLIDGPALLQWLHQTQAKEIFRQRPAQAVPVAQTPPVAAPVRPAASPQPRRAAPAAPAPTPAPVATPPVPVAKVRPPPPAASVTPAPVAATPPQAPLGAAGGVPNCPVCAQPMLLRLVRKGPQVGQRFWGCVDYPACNGTRPRVG</sequence>
<dbReference type="GO" id="GO:0015666">
    <property type="term" value="F:restriction endodeoxyribonuclease activity"/>
    <property type="evidence" value="ECO:0007669"/>
    <property type="project" value="TreeGrafter"/>
</dbReference>
<keyword evidence="2" id="KW-0812">Transmembrane</keyword>
<evidence type="ECO:0000313" key="4">
    <source>
        <dbReference type="EMBL" id="SER22402.1"/>
    </source>
</evidence>
<keyword evidence="2" id="KW-0472">Membrane</keyword>
<evidence type="ECO:0000256" key="2">
    <source>
        <dbReference type="SAM" id="Phobius"/>
    </source>
</evidence>
<dbReference type="GO" id="GO:0003677">
    <property type="term" value="F:DNA binding"/>
    <property type="evidence" value="ECO:0007669"/>
    <property type="project" value="InterPro"/>
</dbReference>
<dbReference type="Gene3D" id="3.30.65.10">
    <property type="entry name" value="Bacterial Topoisomerase I, domain 1"/>
    <property type="match status" value="1"/>
</dbReference>
<proteinExistence type="predicted"/>
<dbReference type="AlphaFoldDB" id="A0A1H9MFE4"/>
<accession>A0A1H9MFE4</accession>
<dbReference type="OrthoDB" id="5782056at2"/>
<dbReference type="InterPro" id="IPR011335">
    <property type="entry name" value="Restrct_endonuc-II-like"/>
</dbReference>
<dbReference type="RefSeq" id="WP_091456722.1">
    <property type="nucleotide sequence ID" value="NZ_FOGD01000005.1"/>
</dbReference>
<dbReference type="Proteomes" id="UP000199766">
    <property type="component" value="Unassembled WGS sequence"/>
</dbReference>
<dbReference type="STRING" id="180197.SAMN02982919_01990"/>
<feature type="transmembrane region" description="Helical" evidence="2">
    <location>
        <begin position="21"/>
        <end position="49"/>
    </location>
</feature>
<dbReference type="InterPro" id="IPR052906">
    <property type="entry name" value="Type_IV_Methyl-Rstrct_Enzyme"/>
</dbReference>
<dbReference type="Gene3D" id="3.40.1350.10">
    <property type="match status" value="1"/>
</dbReference>